<dbReference type="AlphaFoldDB" id="A0A2P5TIT3"/>
<dbReference type="RefSeq" id="WP_104487993.1">
    <property type="nucleotide sequence ID" value="NZ_BMYB01000008.1"/>
</dbReference>
<dbReference type="OrthoDB" id="5872614at2"/>
<evidence type="ECO:0008006" key="4">
    <source>
        <dbReference type="Google" id="ProtNLM"/>
    </source>
</evidence>
<dbReference type="PROSITE" id="PS51257">
    <property type="entry name" value="PROKAR_LIPOPROTEIN"/>
    <property type="match status" value="1"/>
</dbReference>
<dbReference type="Proteomes" id="UP000242231">
    <property type="component" value="Unassembled WGS sequence"/>
</dbReference>
<evidence type="ECO:0000256" key="1">
    <source>
        <dbReference type="SAM" id="SignalP"/>
    </source>
</evidence>
<proteinExistence type="predicted"/>
<sequence>MKIKYLLTLALVTSLTTGCASIFNGSTQVVNIRSNDADARLYVNEQYMGKESAIYTFKKKENYVIRAEKDGCKSNIVTPEKSFDPTTLLGILIDWGLISILVVDGAATGAWQEFTSTSYVIDPECTA</sequence>
<dbReference type="EMBL" id="MPZM01000050">
    <property type="protein sequence ID" value="PPL14753.1"/>
    <property type="molecule type" value="Genomic_DNA"/>
</dbReference>
<evidence type="ECO:0000313" key="2">
    <source>
        <dbReference type="EMBL" id="PPL14753.1"/>
    </source>
</evidence>
<gene>
    <name evidence="2" type="ORF">UN63_14830</name>
</gene>
<evidence type="ECO:0000313" key="3">
    <source>
        <dbReference type="Proteomes" id="UP000242231"/>
    </source>
</evidence>
<keyword evidence="3" id="KW-1185">Reference proteome</keyword>
<feature type="signal peptide" evidence="1">
    <location>
        <begin position="1"/>
        <end position="20"/>
    </location>
</feature>
<organism evidence="2 3">
    <name type="scientific">Oceanisphaera arctica</name>
    <dbReference type="NCBI Taxonomy" id="641510"/>
    <lineage>
        <taxon>Bacteria</taxon>
        <taxon>Pseudomonadati</taxon>
        <taxon>Pseudomonadota</taxon>
        <taxon>Gammaproteobacteria</taxon>
        <taxon>Aeromonadales</taxon>
        <taxon>Aeromonadaceae</taxon>
        <taxon>Oceanisphaera</taxon>
    </lineage>
</organism>
<reference evidence="3" key="1">
    <citation type="submission" date="2016-11" db="EMBL/GenBank/DDBJ databases">
        <authorList>
            <person name="Sisinthy S."/>
            <person name="Ara S."/>
            <person name="Gundlapally S.R."/>
        </authorList>
    </citation>
    <scope>NUCLEOTIDE SEQUENCE [LARGE SCALE GENOMIC DNA]</scope>
    <source>
        <strain evidence="3">V1-41</strain>
    </source>
</reference>
<comment type="caution">
    <text evidence="2">The sequence shown here is derived from an EMBL/GenBank/DDBJ whole genome shotgun (WGS) entry which is preliminary data.</text>
</comment>
<name>A0A2P5TIT3_9GAMM</name>
<keyword evidence="1" id="KW-0732">Signal</keyword>
<accession>A0A2P5TIT3</accession>
<feature type="chain" id="PRO_5015152800" description="PEGA domain-containing protein" evidence="1">
    <location>
        <begin position="21"/>
        <end position="127"/>
    </location>
</feature>
<protein>
    <recommendedName>
        <fullName evidence="4">PEGA domain-containing protein</fullName>
    </recommendedName>
</protein>